<evidence type="ECO:0000256" key="1">
    <source>
        <dbReference type="SAM" id="MobiDB-lite"/>
    </source>
</evidence>
<evidence type="ECO:0000313" key="3">
    <source>
        <dbReference type="EMBL" id="KAK3348732.1"/>
    </source>
</evidence>
<keyword evidence="4" id="KW-1185">Reference proteome</keyword>
<sequence>MECASVGEANADIAGLGIVVALAIQGGISVILSAWLFVKDPSMRGLSVFRTPAFEREADPTFDTRIEAAKSVLRGICDSQIFAGTALLIAAFVTQDSLTLYHYHIIYDITNFTAVSFCAALLHVSDPSISTNTKKTAEHNVRIILSAAFSVLHLTFSIFFGRALERWDWNIPGRCYNTRLVSHSTASHPYVDKIYLGITCFYMQGILILSLANAVGTDRDVSEVRSENSSGYYMGPGGDAGFAVMAALLQYPLHLYSTVALRTSNEGLLEGDSENNWGFGQVMALVLVVDTFIKCGLALHARPGSSEPNQAQSGYGQPGEIEMPQSISRYTSH</sequence>
<evidence type="ECO:0000256" key="2">
    <source>
        <dbReference type="SAM" id="Phobius"/>
    </source>
</evidence>
<dbReference type="PANTHER" id="PTHR37577">
    <property type="entry name" value="INTEGRAL MEMBRANE PROTEIN"/>
    <property type="match status" value="1"/>
</dbReference>
<comment type="caution">
    <text evidence="3">The sequence shown here is derived from an EMBL/GenBank/DDBJ whole genome shotgun (WGS) entry which is preliminary data.</text>
</comment>
<proteinExistence type="predicted"/>
<protein>
    <submittedName>
        <fullName evidence="3">Uncharacterized protein</fullName>
    </submittedName>
</protein>
<dbReference type="AlphaFoldDB" id="A0AAJ0HD94"/>
<gene>
    <name evidence="3" type="ORF">B0T25DRAFT_546399</name>
</gene>
<organism evidence="3 4">
    <name type="scientific">Lasiosphaeria hispida</name>
    <dbReference type="NCBI Taxonomy" id="260671"/>
    <lineage>
        <taxon>Eukaryota</taxon>
        <taxon>Fungi</taxon>
        <taxon>Dikarya</taxon>
        <taxon>Ascomycota</taxon>
        <taxon>Pezizomycotina</taxon>
        <taxon>Sordariomycetes</taxon>
        <taxon>Sordariomycetidae</taxon>
        <taxon>Sordariales</taxon>
        <taxon>Lasiosphaeriaceae</taxon>
        <taxon>Lasiosphaeria</taxon>
    </lineage>
</organism>
<dbReference type="PANTHER" id="PTHR37577:SF1">
    <property type="entry name" value="INTEGRAL MEMBRANE PROTEIN"/>
    <property type="match status" value="1"/>
</dbReference>
<feature type="compositionally biased region" description="Polar residues" evidence="1">
    <location>
        <begin position="306"/>
        <end position="315"/>
    </location>
</feature>
<feature type="transmembrane region" description="Helical" evidence="2">
    <location>
        <begin position="194"/>
        <end position="216"/>
    </location>
</feature>
<name>A0AAJ0HD94_9PEZI</name>
<feature type="transmembrane region" description="Helical" evidence="2">
    <location>
        <begin position="143"/>
        <end position="164"/>
    </location>
</feature>
<keyword evidence="2" id="KW-0812">Transmembrane</keyword>
<reference evidence="3" key="2">
    <citation type="submission" date="2023-06" db="EMBL/GenBank/DDBJ databases">
        <authorList>
            <consortium name="Lawrence Berkeley National Laboratory"/>
            <person name="Haridas S."/>
            <person name="Hensen N."/>
            <person name="Bonometti L."/>
            <person name="Westerberg I."/>
            <person name="Brannstrom I.O."/>
            <person name="Guillou S."/>
            <person name="Cros-Aarteil S."/>
            <person name="Calhoun S."/>
            <person name="Kuo A."/>
            <person name="Mondo S."/>
            <person name="Pangilinan J."/>
            <person name="Riley R."/>
            <person name="Labutti K."/>
            <person name="Andreopoulos B."/>
            <person name="Lipzen A."/>
            <person name="Chen C."/>
            <person name="Yanf M."/>
            <person name="Daum C."/>
            <person name="Ng V."/>
            <person name="Clum A."/>
            <person name="Steindorff A."/>
            <person name="Ohm R."/>
            <person name="Martin F."/>
            <person name="Silar P."/>
            <person name="Natvig D."/>
            <person name="Lalanne C."/>
            <person name="Gautier V."/>
            <person name="Ament-Velasquez S.L."/>
            <person name="Kruys A."/>
            <person name="Hutchinson M.I."/>
            <person name="Powell A.J."/>
            <person name="Barry K."/>
            <person name="Miller A.N."/>
            <person name="Grigoriev I.V."/>
            <person name="Debuchy R."/>
            <person name="Gladieux P."/>
            <person name="Thoren M.H."/>
            <person name="Johannesson H."/>
        </authorList>
    </citation>
    <scope>NUCLEOTIDE SEQUENCE</scope>
    <source>
        <strain evidence="3">CBS 955.72</strain>
    </source>
</reference>
<feature type="region of interest" description="Disordered" evidence="1">
    <location>
        <begin position="303"/>
        <end position="333"/>
    </location>
</feature>
<keyword evidence="2" id="KW-1133">Transmembrane helix</keyword>
<feature type="transmembrane region" description="Helical" evidence="2">
    <location>
        <begin position="75"/>
        <end position="94"/>
    </location>
</feature>
<feature type="transmembrane region" description="Helical" evidence="2">
    <location>
        <begin position="100"/>
        <end position="122"/>
    </location>
</feature>
<reference evidence="3" key="1">
    <citation type="journal article" date="2023" name="Mol. Phylogenet. Evol.">
        <title>Genome-scale phylogeny and comparative genomics of the fungal order Sordariales.</title>
        <authorList>
            <person name="Hensen N."/>
            <person name="Bonometti L."/>
            <person name="Westerberg I."/>
            <person name="Brannstrom I.O."/>
            <person name="Guillou S."/>
            <person name="Cros-Aarteil S."/>
            <person name="Calhoun S."/>
            <person name="Haridas S."/>
            <person name="Kuo A."/>
            <person name="Mondo S."/>
            <person name="Pangilinan J."/>
            <person name="Riley R."/>
            <person name="LaButti K."/>
            <person name="Andreopoulos B."/>
            <person name="Lipzen A."/>
            <person name="Chen C."/>
            <person name="Yan M."/>
            <person name="Daum C."/>
            <person name="Ng V."/>
            <person name="Clum A."/>
            <person name="Steindorff A."/>
            <person name="Ohm R.A."/>
            <person name="Martin F."/>
            <person name="Silar P."/>
            <person name="Natvig D.O."/>
            <person name="Lalanne C."/>
            <person name="Gautier V."/>
            <person name="Ament-Velasquez S.L."/>
            <person name="Kruys A."/>
            <person name="Hutchinson M.I."/>
            <person name="Powell A.J."/>
            <person name="Barry K."/>
            <person name="Miller A.N."/>
            <person name="Grigoriev I.V."/>
            <person name="Debuchy R."/>
            <person name="Gladieux P."/>
            <person name="Hiltunen Thoren M."/>
            <person name="Johannesson H."/>
        </authorList>
    </citation>
    <scope>NUCLEOTIDE SEQUENCE</scope>
    <source>
        <strain evidence="3">CBS 955.72</strain>
    </source>
</reference>
<feature type="transmembrane region" description="Helical" evidence="2">
    <location>
        <begin position="13"/>
        <end position="38"/>
    </location>
</feature>
<keyword evidence="2" id="KW-0472">Membrane</keyword>
<accession>A0AAJ0HD94</accession>
<dbReference type="EMBL" id="JAUIQD010000005">
    <property type="protein sequence ID" value="KAK3348732.1"/>
    <property type="molecule type" value="Genomic_DNA"/>
</dbReference>
<evidence type="ECO:0000313" key="4">
    <source>
        <dbReference type="Proteomes" id="UP001275084"/>
    </source>
</evidence>
<dbReference type="InterPro" id="IPR053018">
    <property type="entry name" value="Elsinochrome_Biosynth-Asso"/>
</dbReference>
<dbReference type="Proteomes" id="UP001275084">
    <property type="component" value="Unassembled WGS sequence"/>
</dbReference>